<feature type="region of interest" description="Disordered" evidence="1">
    <location>
        <begin position="1"/>
        <end position="44"/>
    </location>
</feature>
<name>A0A1H1Z6A1_9ACTN</name>
<accession>A0A1H1Z6A1</accession>
<feature type="compositionally biased region" description="Polar residues" evidence="1">
    <location>
        <begin position="13"/>
        <end position="24"/>
    </location>
</feature>
<gene>
    <name evidence="2" type="ORF">SAMN04489716_3169</name>
</gene>
<dbReference type="AlphaFoldDB" id="A0A1H1Z6A1"/>
<proteinExistence type="predicted"/>
<keyword evidence="3" id="KW-1185">Reference proteome</keyword>
<evidence type="ECO:0000313" key="2">
    <source>
        <dbReference type="EMBL" id="SDT29355.1"/>
    </source>
</evidence>
<reference evidence="2 3" key="1">
    <citation type="submission" date="2016-10" db="EMBL/GenBank/DDBJ databases">
        <authorList>
            <person name="de Groot N.N."/>
        </authorList>
    </citation>
    <scope>NUCLEOTIDE SEQUENCE [LARGE SCALE GENOMIC DNA]</scope>
    <source>
        <strain evidence="2 3">DSM 43941</strain>
    </source>
</reference>
<dbReference type="STRING" id="113562.SAMN04489716_3169"/>
<organism evidence="2 3">
    <name type="scientific">Actinoplanes derwentensis</name>
    <dbReference type="NCBI Taxonomy" id="113562"/>
    <lineage>
        <taxon>Bacteria</taxon>
        <taxon>Bacillati</taxon>
        <taxon>Actinomycetota</taxon>
        <taxon>Actinomycetes</taxon>
        <taxon>Micromonosporales</taxon>
        <taxon>Micromonosporaceae</taxon>
        <taxon>Actinoplanes</taxon>
    </lineage>
</organism>
<dbReference type="EMBL" id="LT629758">
    <property type="protein sequence ID" value="SDT29355.1"/>
    <property type="molecule type" value="Genomic_DNA"/>
</dbReference>
<evidence type="ECO:0000313" key="3">
    <source>
        <dbReference type="Proteomes" id="UP000198688"/>
    </source>
</evidence>
<sequence length="145" mass="14911">MTAAPANEFGTATARSAGSITTKADATKPAVTLTKPSSPARSASWATLRGKATDVGMGVRGVSVTAIEKRGTAWYYYNGVKWVKATSGSAAVAKAKVLTVTPSTSGAWILKIKGLAKGTARFTYSAVDKAGNRSAAKLLNQKLTS</sequence>
<evidence type="ECO:0000256" key="1">
    <source>
        <dbReference type="SAM" id="MobiDB-lite"/>
    </source>
</evidence>
<protein>
    <submittedName>
        <fullName evidence="2">5'-nucleotidase</fullName>
    </submittedName>
</protein>
<dbReference type="Proteomes" id="UP000198688">
    <property type="component" value="Chromosome I"/>
</dbReference>
<feature type="compositionally biased region" description="Polar residues" evidence="1">
    <location>
        <begin position="34"/>
        <end position="44"/>
    </location>
</feature>